<sequence length="120" mass="13212">MTPLSWVPWRAGAKSMASAFPPRMHMRCMPHVIHLVALKLFEGIGAISSGECPHASGRGGQYQDCVTGPVGREYDDEGAQGDGTILKQRLLLSIRCVVEVLFLLIPAAKHVRLDLCSWIW</sequence>
<comment type="caution">
    <text evidence="1">The sequence shown here is derived from an EMBL/GenBank/DDBJ whole genome shotgun (WGS) entry which is preliminary data.</text>
</comment>
<dbReference type="EMBL" id="JASNQZ010000005">
    <property type="protein sequence ID" value="KAL0957445.1"/>
    <property type="molecule type" value="Genomic_DNA"/>
</dbReference>
<keyword evidence="2" id="KW-1185">Reference proteome</keyword>
<evidence type="ECO:0000313" key="2">
    <source>
        <dbReference type="Proteomes" id="UP001556367"/>
    </source>
</evidence>
<accession>A0ABR3JQK8</accession>
<name>A0ABR3JQK8_9AGAR</name>
<gene>
    <name evidence="1" type="ORF">HGRIS_001242</name>
</gene>
<organism evidence="1 2">
    <name type="scientific">Hohenbuehelia grisea</name>
    <dbReference type="NCBI Taxonomy" id="104357"/>
    <lineage>
        <taxon>Eukaryota</taxon>
        <taxon>Fungi</taxon>
        <taxon>Dikarya</taxon>
        <taxon>Basidiomycota</taxon>
        <taxon>Agaricomycotina</taxon>
        <taxon>Agaricomycetes</taxon>
        <taxon>Agaricomycetidae</taxon>
        <taxon>Agaricales</taxon>
        <taxon>Pleurotineae</taxon>
        <taxon>Pleurotaceae</taxon>
        <taxon>Hohenbuehelia</taxon>
    </lineage>
</organism>
<evidence type="ECO:0008006" key="3">
    <source>
        <dbReference type="Google" id="ProtNLM"/>
    </source>
</evidence>
<reference evidence="2" key="1">
    <citation type="submission" date="2024-06" db="EMBL/GenBank/DDBJ databases">
        <title>Multi-omics analyses provide insights into the biosynthesis of the anticancer antibiotic pleurotin in Hohenbuehelia grisea.</title>
        <authorList>
            <person name="Weaver J.A."/>
            <person name="Alberti F."/>
        </authorList>
    </citation>
    <scope>NUCLEOTIDE SEQUENCE [LARGE SCALE GENOMIC DNA]</scope>
    <source>
        <strain evidence="2">T-177</strain>
    </source>
</reference>
<proteinExistence type="predicted"/>
<protein>
    <recommendedName>
        <fullName evidence="3">Transposase</fullName>
    </recommendedName>
</protein>
<dbReference type="Proteomes" id="UP001556367">
    <property type="component" value="Unassembled WGS sequence"/>
</dbReference>
<evidence type="ECO:0000313" key="1">
    <source>
        <dbReference type="EMBL" id="KAL0957445.1"/>
    </source>
</evidence>